<protein>
    <submittedName>
        <fullName evidence="2">Helix-turn-helix domain-containing protein</fullName>
    </submittedName>
</protein>
<dbReference type="EMBL" id="JAWUDL010000009">
    <property type="protein sequence ID" value="MDW7546425.1"/>
    <property type="molecule type" value="Genomic_DNA"/>
</dbReference>
<organism evidence="2 3">
    <name type="scientific">Bifidobacterium longum</name>
    <dbReference type="NCBI Taxonomy" id="216816"/>
    <lineage>
        <taxon>Bacteria</taxon>
        <taxon>Bacillati</taxon>
        <taxon>Actinomycetota</taxon>
        <taxon>Actinomycetes</taxon>
        <taxon>Bifidobacteriales</taxon>
        <taxon>Bifidobacteriaceae</taxon>
        <taxon>Bifidobacterium</taxon>
    </lineage>
</organism>
<dbReference type="Pfam" id="PF01381">
    <property type="entry name" value="HTH_3"/>
    <property type="match status" value="1"/>
</dbReference>
<comment type="caution">
    <text evidence="2">The sequence shown here is derived from an EMBL/GenBank/DDBJ whole genome shotgun (WGS) entry which is preliminary data.</text>
</comment>
<sequence>MTERTDKAYAYLLDDMETEATRKAWERMREPEHPILFPQTLAELIGRLHGLADEKGYDANALSRKTGIPEARINAIFNDGTISIGEADALSEAIGYELMRYPEGIARA</sequence>
<name>A0AAW9CKQ3_BIFLN</name>
<dbReference type="Proteomes" id="UP001272183">
    <property type="component" value="Unassembled WGS sequence"/>
</dbReference>
<reference evidence="2" key="1">
    <citation type="submission" date="2023-10" db="EMBL/GenBank/DDBJ databases">
        <title>Supernatant from a Refined Defined Microbial Community Protects Mice from Clostridioides difficile Infection.</title>
        <authorList>
            <person name="Douchant K."/>
            <person name="He S.-M."/>
            <person name="Noordhof C."/>
            <person name="Greenlaw J."/>
            <person name="Schroeter K."/>
            <person name="Vancuren S.J."/>
            <person name="Sjaarda C."/>
            <person name="Allen-Vercoe E."/>
            <person name="Gloor G.B."/>
            <person name="Vanner S.J."/>
            <person name="Petrof E.O."/>
            <person name="Sheth P.M."/>
            <person name="Guzman M."/>
        </authorList>
    </citation>
    <scope>NUCLEOTIDE SEQUENCE</scope>
    <source>
        <strain evidence="2">16-6-I_4_FM</strain>
    </source>
</reference>
<gene>
    <name evidence="2" type="ORF">SCX10_06255</name>
</gene>
<evidence type="ECO:0000259" key="1">
    <source>
        <dbReference type="Pfam" id="PF01381"/>
    </source>
</evidence>
<accession>A0AAW9CKQ3</accession>
<evidence type="ECO:0000313" key="3">
    <source>
        <dbReference type="Proteomes" id="UP001272183"/>
    </source>
</evidence>
<evidence type="ECO:0000313" key="2">
    <source>
        <dbReference type="EMBL" id="MDW7546425.1"/>
    </source>
</evidence>
<proteinExistence type="predicted"/>
<dbReference type="AlphaFoldDB" id="A0AAW9CKQ3"/>
<dbReference type="InterPro" id="IPR001387">
    <property type="entry name" value="Cro/C1-type_HTH"/>
</dbReference>
<dbReference type="RefSeq" id="WP_318712758.1">
    <property type="nucleotide sequence ID" value="NZ_JAWUDK010000025.1"/>
</dbReference>
<feature type="domain" description="HTH cro/C1-type" evidence="1">
    <location>
        <begin position="54"/>
        <end position="98"/>
    </location>
</feature>